<evidence type="ECO:0000259" key="3">
    <source>
        <dbReference type="PROSITE" id="PS51755"/>
    </source>
</evidence>
<accession>A0A9D7FY06</accession>
<dbReference type="InterPro" id="IPR036388">
    <property type="entry name" value="WH-like_DNA-bd_sf"/>
</dbReference>
<dbReference type="GO" id="GO:0003677">
    <property type="term" value="F:DNA binding"/>
    <property type="evidence" value="ECO:0007669"/>
    <property type="project" value="UniProtKB-UniRule"/>
</dbReference>
<comment type="caution">
    <text evidence="5">The sequence shown here is derived from an EMBL/GenBank/DDBJ whole genome shotgun (WGS) entry which is preliminary data.</text>
</comment>
<dbReference type="GO" id="GO:0006355">
    <property type="term" value="P:regulation of DNA-templated transcription"/>
    <property type="evidence" value="ECO:0007669"/>
    <property type="project" value="InterPro"/>
</dbReference>
<dbReference type="SUPFAM" id="SSF46894">
    <property type="entry name" value="C-terminal effector domain of the bipartite response regulators"/>
    <property type="match status" value="1"/>
</dbReference>
<sequence length="142" mass="16372">MLNINSSQSNTNINHKELGLFGYVIDKRFYVNLMNSEIIRIGNRSGYDFEVIQLRPTMMRLLTYLVLNVNANNRIVSHDDILTNVWENHDLIATNQRMSYVINQLNDKLSVLGISKQLIMNIHGQGYSLSDISVSILYGYFK</sequence>
<keyword evidence="1 2" id="KW-0238">DNA-binding</keyword>
<evidence type="ECO:0000256" key="1">
    <source>
        <dbReference type="ARBA" id="ARBA00023125"/>
    </source>
</evidence>
<dbReference type="EMBL" id="JADRCQ010000002">
    <property type="protein sequence ID" value="MBK5073683.1"/>
    <property type="molecule type" value="Genomic_DNA"/>
</dbReference>
<dbReference type="InterPro" id="IPR001867">
    <property type="entry name" value="OmpR/PhoB-type_DNA-bd"/>
</dbReference>
<feature type="domain" description="OmpR/PhoB-type" evidence="3">
    <location>
        <begin position="20"/>
        <end position="131"/>
    </location>
</feature>
<reference evidence="5 7" key="1">
    <citation type="submission" date="2020-11" db="EMBL/GenBank/DDBJ databases">
        <title>Insectihabitans protaetiae gen. nov. sp. nov. and Insectihabitans allomyrinae sp. nov., isolated from larvae of Protaetia brevitarsis seulensis and Allomyrina dichotoma, respectively.</title>
        <authorList>
            <person name="Lee S.D."/>
            <person name="Byeon Y.-S."/>
            <person name="Kim S.-M."/>
            <person name="Yang H.L."/>
            <person name="Kim I.S."/>
        </authorList>
    </citation>
    <scope>NUCLEOTIDE SEQUENCE</scope>
    <source>
        <strain evidence="5">CWB-B4</strain>
        <strain evidence="4 7">CWB-B43</strain>
    </source>
</reference>
<evidence type="ECO:0000313" key="6">
    <source>
        <dbReference type="Proteomes" id="UP000807542"/>
    </source>
</evidence>
<name>A0A9D7FY06_9GAMM</name>
<dbReference type="Proteomes" id="UP000807542">
    <property type="component" value="Unassembled WGS sequence"/>
</dbReference>
<dbReference type="EMBL" id="JADRCP010000002">
    <property type="protein sequence ID" value="MBK5176586.1"/>
    <property type="molecule type" value="Genomic_DNA"/>
</dbReference>
<evidence type="ECO:0000313" key="7">
    <source>
        <dbReference type="Proteomes" id="UP001296969"/>
    </source>
</evidence>
<dbReference type="SMART" id="SM00862">
    <property type="entry name" value="Trans_reg_C"/>
    <property type="match status" value="1"/>
</dbReference>
<dbReference type="GO" id="GO:0000160">
    <property type="term" value="P:phosphorelay signal transduction system"/>
    <property type="evidence" value="ECO:0007669"/>
    <property type="project" value="InterPro"/>
</dbReference>
<dbReference type="Gene3D" id="1.10.10.10">
    <property type="entry name" value="Winged helix-like DNA-binding domain superfamily/Winged helix DNA-binding domain"/>
    <property type="match status" value="1"/>
</dbReference>
<feature type="DNA-binding region" description="OmpR/PhoB-type" evidence="2">
    <location>
        <begin position="20"/>
        <end position="131"/>
    </location>
</feature>
<organism evidence="5 6">
    <name type="scientific">Limnobaculum xujianqingii</name>
    <dbReference type="NCBI Taxonomy" id="2738837"/>
    <lineage>
        <taxon>Bacteria</taxon>
        <taxon>Pseudomonadati</taxon>
        <taxon>Pseudomonadota</taxon>
        <taxon>Gammaproteobacteria</taxon>
        <taxon>Enterobacterales</taxon>
        <taxon>Budviciaceae</taxon>
        <taxon>Limnobaculum</taxon>
    </lineage>
</organism>
<evidence type="ECO:0000313" key="5">
    <source>
        <dbReference type="EMBL" id="MBK5176586.1"/>
    </source>
</evidence>
<evidence type="ECO:0000313" key="4">
    <source>
        <dbReference type="EMBL" id="MBK5073683.1"/>
    </source>
</evidence>
<dbReference type="Proteomes" id="UP001296969">
    <property type="component" value="Unassembled WGS sequence"/>
</dbReference>
<protein>
    <submittedName>
        <fullName evidence="5">Winged helix-turn-helix domain-containing protein</fullName>
    </submittedName>
</protein>
<evidence type="ECO:0000256" key="2">
    <source>
        <dbReference type="PROSITE-ProRule" id="PRU01091"/>
    </source>
</evidence>
<dbReference type="InterPro" id="IPR016032">
    <property type="entry name" value="Sig_transdc_resp-reg_C-effctor"/>
</dbReference>
<gene>
    <name evidence="5" type="ORF">I2492_09650</name>
    <name evidence="4" type="ORF">I2493_11735</name>
</gene>
<dbReference type="PROSITE" id="PS51755">
    <property type="entry name" value="OMPR_PHOB"/>
    <property type="match status" value="1"/>
</dbReference>
<dbReference type="AlphaFoldDB" id="A0A9D7FY06"/>
<proteinExistence type="predicted"/>
<dbReference type="Pfam" id="PF00486">
    <property type="entry name" value="Trans_reg_C"/>
    <property type="match status" value="1"/>
</dbReference>
<keyword evidence="7" id="KW-1185">Reference proteome</keyword>
<dbReference type="RefSeq" id="WP_408949820.1">
    <property type="nucleotide sequence ID" value="NZ_JADRCQ010000002.1"/>
</dbReference>